<evidence type="ECO:0000256" key="1">
    <source>
        <dbReference type="SAM" id="MobiDB-lite"/>
    </source>
</evidence>
<keyword evidence="3" id="KW-1185">Reference proteome</keyword>
<feature type="region of interest" description="Disordered" evidence="1">
    <location>
        <begin position="1"/>
        <end position="36"/>
    </location>
</feature>
<protein>
    <submittedName>
        <fullName evidence="2">Uncharacterized protein</fullName>
    </submittedName>
</protein>
<sequence>MPYAHSALQPLDKDSPASACSCRSEVPPPGSLSASGGRLARACVVNRRGTGGATHEPVIRWVVRKFGPDIPTLLLTPLNPLTRIVYPS</sequence>
<reference evidence="2" key="1">
    <citation type="submission" date="2022-03" db="EMBL/GenBank/DDBJ databases">
        <authorList>
            <person name="Brunel B."/>
        </authorList>
    </citation>
    <scope>NUCLEOTIDE SEQUENCE</scope>
    <source>
        <strain evidence="2">STM4922sample</strain>
    </source>
</reference>
<gene>
    <name evidence="2" type="ORF">MES4922_180030</name>
</gene>
<organism evidence="2 3">
    <name type="scientific">Mesorhizobium ventifaucium</name>
    <dbReference type="NCBI Taxonomy" id="666020"/>
    <lineage>
        <taxon>Bacteria</taxon>
        <taxon>Pseudomonadati</taxon>
        <taxon>Pseudomonadota</taxon>
        <taxon>Alphaproteobacteria</taxon>
        <taxon>Hyphomicrobiales</taxon>
        <taxon>Phyllobacteriaceae</taxon>
        <taxon>Mesorhizobium</taxon>
    </lineage>
</organism>
<dbReference type="EMBL" id="CAKXZS010000010">
    <property type="protein sequence ID" value="CAH2396893.1"/>
    <property type="molecule type" value="Genomic_DNA"/>
</dbReference>
<dbReference type="Proteomes" id="UP001152604">
    <property type="component" value="Unassembled WGS sequence"/>
</dbReference>
<evidence type="ECO:0000313" key="2">
    <source>
        <dbReference type="EMBL" id="CAH2396893.1"/>
    </source>
</evidence>
<proteinExistence type="predicted"/>
<name>A0ABN8JFJ3_9HYPH</name>
<evidence type="ECO:0000313" key="3">
    <source>
        <dbReference type="Proteomes" id="UP001152604"/>
    </source>
</evidence>
<comment type="caution">
    <text evidence="2">The sequence shown here is derived from an EMBL/GenBank/DDBJ whole genome shotgun (WGS) entry which is preliminary data.</text>
</comment>
<accession>A0ABN8JFJ3</accession>